<feature type="domain" description="Fungal-type protein kinase" evidence="1">
    <location>
        <begin position="234"/>
        <end position="338"/>
    </location>
</feature>
<evidence type="ECO:0000259" key="1">
    <source>
        <dbReference type="Pfam" id="PF17667"/>
    </source>
</evidence>
<dbReference type="OrthoDB" id="5584477at2759"/>
<dbReference type="Proteomes" id="UP000719766">
    <property type="component" value="Unassembled WGS sequence"/>
</dbReference>
<dbReference type="InterPro" id="IPR011009">
    <property type="entry name" value="Kinase-like_dom_sf"/>
</dbReference>
<reference evidence="2" key="1">
    <citation type="journal article" date="2020" name="New Phytol.">
        <title>Comparative genomics reveals dynamic genome evolution in host specialist ectomycorrhizal fungi.</title>
        <authorList>
            <person name="Lofgren L.A."/>
            <person name="Nguyen N.H."/>
            <person name="Vilgalys R."/>
            <person name="Ruytinx J."/>
            <person name="Liao H.L."/>
            <person name="Branco S."/>
            <person name="Kuo A."/>
            <person name="LaButti K."/>
            <person name="Lipzen A."/>
            <person name="Andreopoulos W."/>
            <person name="Pangilinan J."/>
            <person name="Riley R."/>
            <person name="Hundley H."/>
            <person name="Na H."/>
            <person name="Barry K."/>
            <person name="Grigoriev I.V."/>
            <person name="Stajich J.E."/>
            <person name="Kennedy P.G."/>
        </authorList>
    </citation>
    <scope>NUCLEOTIDE SEQUENCE</scope>
    <source>
        <strain evidence="2">S12</strain>
    </source>
</reference>
<evidence type="ECO:0000313" key="2">
    <source>
        <dbReference type="EMBL" id="KAG1789519.1"/>
    </source>
</evidence>
<organism evidence="2 3">
    <name type="scientific">Suillus plorans</name>
    <dbReference type="NCBI Taxonomy" id="116603"/>
    <lineage>
        <taxon>Eukaryota</taxon>
        <taxon>Fungi</taxon>
        <taxon>Dikarya</taxon>
        <taxon>Basidiomycota</taxon>
        <taxon>Agaricomycotina</taxon>
        <taxon>Agaricomycetes</taxon>
        <taxon>Agaricomycetidae</taxon>
        <taxon>Boletales</taxon>
        <taxon>Suillineae</taxon>
        <taxon>Suillaceae</taxon>
        <taxon>Suillus</taxon>
    </lineage>
</organism>
<dbReference type="PANTHER" id="PTHR38248">
    <property type="entry name" value="FUNK1 6"/>
    <property type="match status" value="1"/>
</dbReference>
<dbReference type="PANTHER" id="PTHR38248:SF2">
    <property type="entry name" value="FUNK1 11"/>
    <property type="match status" value="1"/>
</dbReference>
<dbReference type="EMBL" id="JABBWE010000058">
    <property type="protein sequence ID" value="KAG1789519.1"/>
    <property type="molecule type" value="Genomic_DNA"/>
</dbReference>
<gene>
    <name evidence="2" type="ORF">HD556DRAFT_1397251</name>
</gene>
<dbReference type="Gene3D" id="1.10.510.10">
    <property type="entry name" value="Transferase(Phosphotransferase) domain 1"/>
    <property type="match status" value="1"/>
</dbReference>
<evidence type="ECO:0000313" key="3">
    <source>
        <dbReference type="Proteomes" id="UP000719766"/>
    </source>
</evidence>
<proteinExistence type="predicted"/>
<comment type="caution">
    <text evidence="2">The sequence shown here is derived from an EMBL/GenBank/DDBJ whole genome shotgun (WGS) entry which is preliminary data.</text>
</comment>
<dbReference type="InterPro" id="IPR040976">
    <property type="entry name" value="Pkinase_fungal"/>
</dbReference>
<sequence>MANNASATPQKTPPCNSAFSGEAELKYTSKAIGFIVVSEHNCTIGVQVDDIRPWIAQDVHKFGKCKAHAILQKVQARCTGLNRVFEPEPGFSGDAMAKDTQIDLELDLKFDKCMTCICMRGRTIIVFSVKSKALSGLQLDRHFEPPELVAKLYWPEDTHQSEPIIFDEVCKITQINSDALRHTPGLALFYKCKKTSTYKISIAPGLKDIDQVKPGSHILTIIASRKLIPITMLSGKEFLTAWWQIVKCHRALWKIGVRHRDVSPSNLTGYRTHGQFTGILNDYDLSLFQRDSPNSLERTGTVLFMALDRLIPESMAGKVEHVYAHDAESFIWVLTWICLRYEGGKLLSKNRPLEKWLKVDARTCAEKKADFLSGRIRDVRPSGSHEVSWDLVKKCFLGIHSLYSPFGCRKLADQSAFELLLEDPMQGHL</sequence>
<dbReference type="SUPFAM" id="SSF56112">
    <property type="entry name" value="Protein kinase-like (PK-like)"/>
    <property type="match status" value="1"/>
</dbReference>
<accession>A0A9P7AHE8</accession>
<name>A0A9P7AHE8_9AGAM</name>
<dbReference type="AlphaFoldDB" id="A0A9P7AHE8"/>
<protein>
    <recommendedName>
        <fullName evidence="1">Fungal-type protein kinase domain-containing protein</fullName>
    </recommendedName>
</protein>
<keyword evidence="3" id="KW-1185">Reference proteome</keyword>
<dbReference type="RefSeq" id="XP_041156579.1">
    <property type="nucleotide sequence ID" value="XM_041303723.1"/>
</dbReference>
<dbReference type="Pfam" id="PF17667">
    <property type="entry name" value="Pkinase_fungal"/>
    <property type="match status" value="1"/>
</dbReference>
<dbReference type="GeneID" id="64597487"/>